<evidence type="ECO:0000256" key="6">
    <source>
        <dbReference type="SAM" id="MobiDB-lite"/>
    </source>
</evidence>
<dbReference type="InterPro" id="IPR001138">
    <property type="entry name" value="Zn2Cys6_DnaBD"/>
</dbReference>
<dbReference type="OrthoDB" id="5226580at2759"/>
<evidence type="ECO:0000256" key="2">
    <source>
        <dbReference type="ARBA" id="ARBA00023015"/>
    </source>
</evidence>
<dbReference type="InterPro" id="IPR051089">
    <property type="entry name" value="prtT"/>
</dbReference>
<dbReference type="EMBL" id="KZ613952">
    <property type="protein sequence ID" value="PMD35134.1"/>
    <property type="molecule type" value="Genomic_DNA"/>
</dbReference>
<proteinExistence type="predicted"/>
<dbReference type="Gene3D" id="4.10.240.10">
    <property type="entry name" value="Zn(2)-C6 fungal-type DNA-binding domain"/>
    <property type="match status" value="1"/>
</dbReference>
<evidence type="ECO:0000259" key="7">
    <source>
        <dbReference type="PROSITE" id="PS50048"/>
    </source>
</evidence>
<evidence type="ECO:0000256" key="1">
    <source>
        <dbReference type="ARBA" id="ARBA00004123"/>
    </source>
</evidence>
<evidence type="ECO:0000256" key="3">
    <source>
        <dbReference type="ARBA" id="ARBA00023125"/>
    </source>
</evidence>
<keyword evidence="3" id="KW-0238">DNA-binding</keyword>
<dbReference type="PANTHER" id="PTHR31845">
    <property type="entry name" value="FINGER DOMAIN PROTEIN, PUTATIVE-RELATED"/>
    <property type="match status" value="1"/>
</dbReference>
<keyword evidence="5" id="KW-0539">Nucleus</keyword>
<dbReference type="AlphaFoldDB" id="A0A2J6R9C1"/>
<dbReference type="Proteomes" id="UP000235786">
    <property type="component" value="Unassembled WGS sequence"/>
</dbReference>
<dbReference type="GO" id="GO:0005634">
    <property type="term" value="C:nucleus"/>
    <property type="evidence" value="ECO:0007669"/>
    <property type="project" value="UniProtKB-SubCell"/>
</dbReference>
<protein>
    <recommendedName>
        <fullName evidence="7">Zn(2)-C6 fungal-type domain-containing protein</fullName>
    </recommendedName>
</protein>
<organism evidence="8 9">
    <name type="scientific">Hyaloscypha variabilis (strain UAMH 11265 / GT02V1 / F)</name>
    <name type="common">Meliniomyces variabilis</name>
    <dbReference type="NCBI Taxonomy" id="1149755"/>
    <lineage>
        <taxon>Eukaryota</taxon>
        <taxon>Fungi</taxon>
        <taxon>Dikarya</taxon>
        <taxon>Ascomycota</taxon>
        <taxon>Pezizomycotina</taxon>
        <taxon>Leotiomycetes</taxon>
        <taxon>Helotiales</taxon>
        <taxon>Hyaloscyphaceae</taxon>
        <taxon>Hyaloscypha</taxon>
        <taxon>Hyaloscypha variabilis</taxon>
    </lineage>
</organism>
<dbReference type="SMART" id="SM00066">
    <property type="entry name" value="GAL4"/>
    <property type="match status" value="1"/>
</dbReference>
<dbReference type="PANTHER" id="PTHR31845:SF10">
    <property type="entry name" value="ZN(II)2CYS6 TRANSCRIPTION FACTOR (EUROFUNG)"/>
    <property type="match status" value="1"/>
</dbReference>
<keyword evidence="4" id="KW-0804">Transcription</keyword>
<dbReference type="InterPro" id="IPR036864">
    <property type="entry name" value="Zn2-C6_fun-type_DNA-bd_sf"/>
</dbReference>
<name>A0A2J6R9C1_HYAVF</name>
<dbReference type="SUPFAM" id="SSF57701">
    <property type="entry name" value="Zn2/Cys6 DNA-binding domain"/>
    <property type="match status" value="1"/>
</dbReference>
<dbReference type="GO" id="GO:0008270">
    <property type="term" value="F:zinc ion binding"/>
    <property type="evidence" value="ECO:0007669"/>
    <property type="project" value="InterPro"/>
</dbReference>
<dbReference type="CDD" id="cd12148">
    <property type="entry name" value="fungal_TF_MHR"/>
    <property type="match status" value="1"/>
</dbReference>
<sequence>MLRTPETPATDSPSSTKACQNCSRAKAKCAPQDDGIDPRCSRCFRLKKECVFPPRVKRKRRSPNASTNAALEQKIESLVNLLSAAQGISSTTDEPTPPESQPQSEASPVSSYRQPDATPAKEDDLSWSGVNKSCRSAWQQEAVKFNPGIPNVAGPPQCVGSISSLLHDGRSDFRNQSQLHDSRKLLNVYQEQFAPHFPFIQIPDGISVDELRSQKPWLCRTILMVAAQEERLVQQELGKQIVSEMASAILLRGEKSLDMLQSLCICNLWAYYFTSIIPVNQSTAIFQLALAILFDLGLNRPVRNDFGPGEVLADFMKASVDRKQEMKRSVDERRALLSIYLFGSVSMLCIKRHEGLQYSPYIEYTCQVLEESAECDSDLILVSLVRMQYIVESAYKGLPLKSSADDIKAPVWMHVKAARSELQKHLDSLRPEIQQHQLIQLNFYDSNVFLYGISLQEALFPETAPNQRLDLFYACLISCQTLLNKFVQMPVSEYFGFSLMDLSHVGHSCSTLLKLSLVKEAGWDLAHVRQTVNAEYYFKQIALKFIQAGNAIDQIQNRVCSESFPTGCGRAIMRVKAWYEAKISAEAVQDPLVPQDEAGIPGVGDNMNMDQMMLDDADWLEFVMGNGNYWP</sequence>
<dbReference type="GO" id="GO:0000981">
    <property type="term" value="F:DNA-binding transcription factor activity, RNA polymerase II-specific"/>
    <property type="evidence" value="ECO:0007669"/>
    <property type="project" value="InterPro"/>
</dbReference>
<feature type="region of interest" description="Disordered" evidence="6">
    <location>
        <begin position="88"/>
        <end position="128"/>
    </location>
</feature>
<dbReference type="PROSITE" id="PS00463">
    <property type="entry name" value="ZN2_CY6_FUNGAL_1"/>
    <property type="match status" value="1"/>
</dbReference>
<accession>A0A2J6R9C1</accession>
<dbReference type="GO" id="GO:0000976">
    <property type="term" value="F:transcription cis-regulatory region binding"/>
    <property type="evidence" value="ECO:0007669"/>
    <property type="project" value="TreeGrafter"/>
</dbReference>
<reference evidence="8 9" key="1">
    <citation type="submission" date="2016-04" db="EMBL/GenBank/DDBJ databases">
        <title>A degradative enzymes factory behind the ericoid mycorrhizal symbiosis.</title>
        <authorList>
            <consortium name="DOE Joint Genome Institute"/>
            <person name="Martino E."/>
            <person name="Morin E."/>
            <person name="Grelet G."/>
            <person name="Kuo A."/>
            <person name="Kohler A."/>
            <person name="Daghino S."/>
            <person name="Barry K."/>
            <person name="Choi C."/>
            <person name="Cichocki N."/>
            <person name="Clum A."/>
            <person name="Copeland A."/>
            <person name="Hainaut M."/>
            <person name="Haridas S."/>
            <person name="Labutti K."/>
            <person name="Lindquist E."/>
            <person name="Lipzen A."/>
            <person name="Khouja H.-R."/>
            <person name="Murat C."/>
            <person name="Ohm R."/>
            <person name="Olson A."/>
            <person name="Spatafora J."/>
            <person name="Veneault-Fourrey C."/>
            <person name="Henrissat B."/>
            <person name="Grigoriev I."/>
            <person name="Martin F."/>
            <person name="Perotto S."/>
        </authorList>
    </citation>
    <scope>NUCLEOTIDE SEQUENCE [LARGE SCALE GENOMIC DNA]</scope>
    <source>
        <strain evidence="8 9">F</strain>
    </source>
</reference>
<keyword evidence="9" id="KW-1185">Reference proteome</keyword>
<keyword evidence="2" id="KW-0805">Transcription regulation</keyword>
<gene>
    <name evidence="8" type="ORF">L207DRAFT_466175</name>
</gene>
<evidence type="ECO:0000256" key="4">
    <source>
        <dbReference type="ARBA" id="ARBA00023163"/>
    </source>
</evidence>
<feature type="domain" description="Zn(2)-C6 fungal-type" evidence="7">
    <location>
        <begin position="18"/>
        <end position="52"/>
    </location>
</feature>
<evidence type="ECO:0000256" key="5">
    <source>
        <dbReference type="ARBA" id="ARBA00023242"/>
    </source>
</evidence>
<comment type="subcellular location">
    <subcellularLocation>
        <location evidence="1">Nucleus</location>
    </subcellularLocation>
</comment>
<dbReference type="CDD" id="cd00067">
    <property type="entry name" value="GAL4"/>
    <property type="match status" value="1"/>
</dbReference>
<dbReference type="PROSITE" id="PS50048">
    <property type="entry name" value="ZN2_CY6_FUNGAL_2"/>
    <property type="match status" value="1"/>
</dbReference>
<evidence type="ECO:0000313" key="9">
    <source>
        <dbReference type="Proteomes" id="UP000235786"/>
    </source>
</evidence>
<feature type="compositionally biased region" description="Low complexity" evidence="6">
    <location>
        <begin position="101"/>
        <end position="111"/>
    </location>
</feature>
<evidence type="ECO:0000313" key="8">
    <source>
        <dbReference type="EMBL" id="PMD35134.1"/>
    </source>
</evidence>